<dbReference type="Gene3D" id="3.40.50.300">
    <property type="entry name" value="P-loop containing nucleotide triphosphate hydrolases"/>
    <property type="match status" value="1"/>
</dbReference>
<dbReference type="PANTHER" id="PTHR13696:SF52">
    <property type="entry name" value="PARA FAMILY PROTEIN CT_582"/>
    <property type="match status" value="1"/>
</dbReference>
<dbReference type="Pfam" id="PF09140">
    <property type="entry name" value="MipZ"/>
    <property type="match status" value="1"/>
</dbReference>
<dbReference type="Proteomes" id="UP000548726">
    <property type="component" value="Unassembled WGS sequence"/>
</dbReference>
<dbReference type="AlphaFoldDB" id="A0A6V8IEZ3"/>
<sequence length="749" mass="84501">MAKVTTFYSYKGGSGRSMAMANVAWALATNGERVLAIDWDLEAPGLHRYFHPFLDDPEQTISEGLIDRIWTYIEDISCSDKFSDNRRARFTHAVCEDIVQSLEIPTRSKGCLHLLGAGRQDDEYSAKVGGLDWANFYARFDGEAFIERLIEWARGSYTHILIDSRTGVADTAGICTTQVPDTVIMCVVYNRQSIEGSAAIARSISKGRMERGQIPLDVRFIPCRVEERGEVDAARRFAAERLGEALEKQHSSIERQLRRDEIRHYPWCAFEEKLAVFEDVPDERGSLLDAMHELARHITDNKKLKIEDIDPKLLATLWRRAAFDDPRIADLLALDEVTLDAAYSHLMAWVDAALDQRDERPDWLMTLAEVAISFAGRANDQHAGASAEFLGRSGLKIANRAMDQYPELYTVRFAVLLQSRAGQLQKQHDYSDAFKLASHSYHLLRQDNLPTNHWRAARSLERMAEISLASGKPDQALAIYREVADLYSSIGRRNIPLGAEIEPTRALRVLAEQLLLHGDLREADHVAARAVKQLKRLGKQLNRRDTAEVVNILATRAEISAIVNPGTADREIMKVRLYANDVVVSPTARSQLERRMCIAEARIQIQKKDFYSALYLLDRADEIDNKAASLSSDIFELRVSILLELGRENEAADLMLRALRDGQFSPTAKFSELLRRSLAATGRAEAFNAALLELLKEDAEQRPALLKVAMNWLVSQPLKLSDQDVVQTYNIAHNLEHVLRLPSKKTDQE</sequence>
<dbReference type="RefSeq" id="WP_086654479.1">
    <property type="nucleotide sequence ID" value="NZ_BLJP01000007.1"/>
</dbReference>
<evidence type="ECO:0000313" key="2">
    <source>
        <dbReference type="Proteomes" id="UP000548726"/>
    </source>
</evidence>
<keyword evidence="2" id="KW-1185">Reference proteome</keyword>
<dbReference type="InterPro" id="IPR015223">
    <property type="entry name" value="MipZ"/>
</dbReference>
<dbReference type="EMBL" id="BLJP01000007">
    <property type="protein sequence ID" value="GFE93885.1"/>
    <property type="molecule type" value="Genomic_DNA"/>
</dbReference>
<dbReference type="NCBIfam" id="NF047398">
    <property type="entry name" value="AAA_KGGVGR"/>
    <property type="match status" value="1"/>
</dbReference>
<comment type="caution">
    <text evidence="1">The sequence shown here is derived from an EMBL/GenBank/DDBJ whole genome shotgun (WGS) entry which is preliminary data.</text>
</comment>
<dbReference type="SUPFAM" id="SSF52540">
    <property type="entry name" value="P-loop containing nucleoside triphosphate hydrolases"/>
    <property type="match status" value="1"/>
</dbReference>
<protein>
    <recommendedName>
        <fullName evidence="3">CobQ/CobB/MinD/ParA nucleotide binding domain-containing protein</fullName>
    </recommendedName>
</protein>
<dbReference type="InterPro" id="IPR011990">
    <property type="entry name" value="TPR-like_helical_dom_sf"/>
</dbReference>
<evidence type="ECO:0008006" key="3">
    <source>
        <dbReference type="Google" id="ProtNLM"/>
    </source>
</evidence>
<dbReference type="Gene3D" id="1.25.40.10">
    <property type="entry name" value="Tetratricopeptide repeat domain"/>
    <property type="match status" value="1"/>
</dbReference>
<name>A0A6V8IEZ3_9PROT</name>
<proteinExistence type="predicted"/>
<evidence type="ECO:0000313" key="1">
    <source>
        <dbReference type="EMBL" id="GFE93885.1"/>
    </source>
</evidence>
<reference evidence="1 2" key="1">
    <citation type="journal article" date="2020" name="Cell Rep.">
        <title>Local necrotic cells trigger systemic immune activation via gut microbiome dysbiosis in Drosophila.</title>
        <authorList>
            <person name="Kosakamoto H."/>
            <person name="Yamauchi T."/>
            <person name="Akuzawa-Tokita Y."/>
            <person name="Nishimura K."/>
            <person name="Soga T."/>
            <person name="Murakami T."/>
            <person name="Mori H."/>
            <person name="Yamamoto K."/>
            <person name="Miyazaki R."/>
            <person name="Koto A."/>
            <person name="Miura M."/>
            <person name="Obata F."/>
        </authorList>
    </citation>
    <scope>NUCLEOTIDE SEQUENCE [LARGE SCALE GENOMIC DNA]</scope>
    <source>
        <strain evidence="1 2">Ai</strain>
    </source>
</reference>
<dbReference type="InterPro" id="IPR027417">
    <property type="entry name" value="P-loop_NTPase"/>
</dbReference>
<dbReference type="PANTHER" id="PTHR13696">
    <property type="entry name" value="P-LOOP CONTAINING NUCLEOSIDE TRIPHOSPHATE HYDROLASE"/>
    <property type="match status" value="1"/>
</dbReference>
<accession>A0A6V8IEZ3</accession>
<gene>
    <name evidence="1" type="ORF">DmAi_19440</name>
</gene>
<dbReference type="OrthoDB" id="9787760at2"/>
<dbReference type="SUPFAM" id="SSF48452">
    <property type="entry name" value="TPR-like"/>
    <property type="match status" value="1"/>
</dbReference>
<organism evidence="1 2">
    <name type="scientific">Acetobacter persici</name>
    <dbReference type="NCBI Taxonomy" id="1076596"/>
    <lineage>
        <taxon>Bacteria</taxon>
        <taxon>Pseudomonadati</taxon>
        <taxon>Pseudomonadota</taxon>
        <taxon>Alphaproteobacteria</taxon>
        <taxon>Acetobacterales</taxon>
        <taxon>Acetobacteraceae</taxon>
        <taxon>Acetobacter</taxon>
    </lineage>
</organism>
<dbReference type="InterPro" id="IPR050678">
    <property type="entry name" value="DNA_Partitioning_ATPase"/>
</dbReference>